<feature type="binding site" evidence="16">
    <location>
        <position position="64"/>
    </location>
    <ligand>
        <name>substrate</name>
    </ligand>
</feature>
<dbReference type="InterPro" id="IPR033717">
    <property type="entry name" value="UDPK"/>
</dbReference>
<evidence type="ECO:0000256" key="4">
    <source>
        <dbReference type="ARBA" id="ARBA00022516"/>
    </source>
</evidence>
<comment type="caution">
    <text evidence="20">The sequence shown here is derived from an EMBL/GenBank/DDBJ whole genome shotgun (WGS) entry which is preliminary data.</text>
</comment>
<keyword evidence="8 20" id="KW-0418">Kinase</keyword>
<evidence type="ECO:0000256" key="1">
    <source>
        <dbReference type="ARBA" id="ARBA00004651"/>
    </source>
</evidence>
<comment type="similarity">
    <text evidence="2">Belongs to the bacterial diacylglycerol kinase family.</text>
</comment>
<keyword evidence="18" id="KW-0460">Magnesium</keyword>
<dbReference type="GO" id="GO:0005886">
    <property type="term" value="C:plasma membrane"/>
    <property type="evidence" value="ECO:0007669"/>
    <property type="project" value="UniProtKB-SubCell"/>
</dbReference>
<name>A0A2H0KJ94_9BACT</name>
<proteinExistence type="inferred from homology"/>
<evidence type="ECO:0000256" key="10">
    <source>
        <dbReference type="ARBA" id="ARBA00022989"/>
    </source>
</evidence>
<protein>
    <submittedName>
        <fullName evidence="20">Diacylglycerol kinase</fullName>
    </submittedName>
</protein>
<keyword evidence="6 19" id="KW-0812">Transmembrane</keyword>
<feature type="binding site" evidence="17">
    <location>
        <position position="71"/>
    </location>
    <ligand>
        <name>ATP</name>
        <dbReference type="ChEBI" id="CHEBI:30616"/>
    </ligand>
</feature>
<reference evidence="20 21" key="1">
    <citation type="submission" date="2017-09" db="EMBL/GenBank/DDBJ databases">
        <title>Depth-based differentiation of microbial function through sediment-hosted aquifers and enrichment of novel symbionts in the deep terrestrial subsurface.</title>
        <authorList>
            <person name="Probst A.J."/>
            <person name="Ladd B."/>
            <person name="Jarett J.K."/>
            <person name="Geller-Mcgrath D.E."/>
            <person name="Sieber C.M."/>
            <person name="Emerson J.B."/>
            <person name="Anantharaman K."/>
            <person name="Thomas B.C."/>
            <person name="Malmstrom R."/>
            <person name="Stieglmeier M."/>
            <person name="Klingl A."/>
            <person name="Woyke T."/>
            <person name="Ryan C.M."/>
            <person name="Banfield J.F."/>
        </authorList>
    </citation>
    <scope>NUCLEOTIDE SEQUENCE [LARGE SCALE GENOMIC DNA]</scope>
    <source>
        <strain evidence="20">CG11_big_fil_rev_8_21_14_0_20_37_16</strain>
    </source>
</reference>
<keyword evidence="12 19" id="KW-0472">Membrane</keyword>
<evidence type="ECO:0000256" key="15">
    <source>
        <dbReference type="PIRSR" id="PIRSR600829-1"/>
    </source>
</evidence>
<keyword evidence="3" id="KW-1003">Cell membrane</keyword>
<feature type="binding site" evidence="18">
    <location>
        <position position="71"/>
    </location>
    <ligand>
        <name>a divalent metal cation</name>
        <dbReference type="ChEBI" id="CHEBI:60240"/>
    </ligand>
</feature>
<keyword evidence="4" id="KW-0444">Lipid biosynthesis</keyword>
<comment type="cofactor">
    <cofactor evidence="18">
        <name>Mg(2+)</name>
        <dbReference type="ChEBI" id="CHEBI:18420"/>
    </cofactor>
    <text evidence="18">Mn(2+), Zn(2+), Cd(2+) and Co(2+) support activity to lesser extents.</text>
</comment>
<evidence type="ECO:0000256" key="9">
    <source>
        <dbReference type="ARBA" id="ARBA00022840"/>
    </source>
</evidence>
<dbReference type="PANTHER" id="PTHR34299:SF1">
    <property type="entry name" value="DIACYLGLYCEROL KINASE"/>
    <property type="match status" value="1"/>
</dbReference>
<evidence type="ECO:0000256" key="3">
    <source>
        <dbReference type="ARBA" id="ARBA00022475"/>
    </source>
</evidence>
<evidence type="ECO:0000256" key="5">
    <source>
        <dbReference type="ARBA" id="ARBA00022679"/>
    </source>
</evidence>
<dbReference type="GO" id="GO:0046872">
    <property type="term" value="F:metal ion binding"/>
    <property type="evidence" value="ECO:0007669"/>
    <property type="project" value="UniProtKB-KW"/>
</dbReference>
<evidence type="ECO:0000256" key="17">
    <source>
        <dbReference type="PIRSR" id="PIRSR600829-3"/>
    </source>
</evidence>
<dbReference type="GO" id="GO:0016301">
    <property type="term" value="F:kinase activity"/>
    <property type="evidence" value="ECO:0007669"/>
    <property type="project" value="UniProtKB-KW"/>
</dbReference>
<feature type="binding site" evidence="17">
    <location>
        <begin position="89"/>
        <end position="90"/>
    </location>
    <ligand>
        <name>ATP</name>
        <dbReference type="ChEBI" id="CHEBI:30616"/>
    </ligand>
</feature>
<dbReference type="Proteomes" id="UP000229497">
    <property type="component" value="Unassembled WGS sequence"/>
</dbReference>
<keyword evidence="7 17" id="KW-0547">Nucleotide-binding</keyword>
<evidence type="ECO:0000256" key="6">
    <source>
        <dbReference type="ARBA" id="ARBA00022692"/>
    </source>
</evidence>
<organism evidence="20 21">
    <name type="scientific">Candidatus Roizmanbacteria bacterium CG11_big_fil_rev_8_21_14_0_20_37_16</name>
    <dbReference type="NCBI Taxonomy" id="1974857"/>
    <lineage>
        <taxon>Bacteria</taxon>
        <taxon>Candidatus Roizmaniibacteriota</taxon>
    </lineage>
</organism>
<evidence type="ECO:0000256" key="16">
    <source>
        <dbReference type="PIRSR" id="PIRSR600829-2"/>
    </source>
</evidence>
<accession>A0A2H0KJ94</accession>
<dbReference type="Gene3D" id="1.10.287.3610">
    <property type="match status" value="1"/>
</dbReference>
<dbReference type="InterPro" id="IPR036945">
    <property type="entry name" value="DAGK_sf"/>
</dbReference>
<keyword evidence="10 19" id="KW-1133">Transmembrane helix</keyword>
<keyword evidence="11" id="KW-0443">Lipid metabolism</keyword>
<evidence type="ECO:0000256" key="13">
    <source>
        <dbReference type="ARBA" id="ARBA00023209"/>
    </source>
</evidence>
<comment type="subcellular location">
    <subcellularLocation>
        <location evidence="1">Cell membrane</location>
        <topology evidence="1">Multi-pass membrane protein</topology>
    </subcellularLocation>
</comment>
<keyword evidence="13" id="KW-0594">Phospholipid biosynthesis</keyword>
<dbReference type="GO" id="GO:0005524">
    <property type="term" value="F:ATP binding"/>
    <property type="evidence" value="ECO:0007669"/>
    <property type="project" value="UniProtKB-KW"/>
</dbReference>
<evidence type="ECO:0000313" key="20">
    <source>
        <dbReference type="EMBL" id="PIQ71306.1"/>
    </source>
</evidence>
<evidence type="ECO:0000256" key="19">
    <source>
        <dbReference type="SAM" id="Phobius"/>
    </source>
</evidence>
<dbReference type="EMBL" id="PCVK01000118">
    <property type="protein sequence ID" value="PIQ71306.1"/>
    <property type="molecule type" value="Genomic_DNA"/>
</dbReference>
<evidence type="ECO:0000256" key="18">
    <source>
        <dbReference type="PIRSR" id="PIRSR600829-4"/>
    </source>
</evidence>
<keyword evidence="9 17" id="KW-0067">ATP-binding</keyword>
<evidence type="ECO:0000313" key="21">
    <source>
        <dbReference type="Proteomes" id="UP000229497"/>
    </source>
</evidence>
<evidence type="ECO:0000256" key="7">
    <source>
        <dbReference type="ARBA" id="ARBA00022741"/>
    </source>
</evidence>
<dbReference type="GO" id="GO:0008654">
    <property type="term" value="P:phospholipid biosynthetic process"/>
    <property type="evidence" value="ECO:0007669"/>
    <property type="project" value="UniProtKB-KW"/>
</dbReference>
<keyword evidence="14" id="KW-1208">Phospholipid metabolism</keyword>
<evidence type="ECO:0000256" key="11">
    <source>
        <dbReference type="ARBA" id="ARBA00023098"/>
    </source>
</evidence>
<dbReference type="AlphaFoldDB" id="A0A2H0KJ94"/>
<keyword evidence="18" id="KW-0479">Metal-binding</keyword>
<evidence type="ECO:0000256" key="12">
    <source>
        <dbReference type="ARBA" id="ARBA00023136"/>
    </source>
</evidence>
<gene>
    <name evidence="20" type="ORF">COV87_04150</name>
</gene>
<evidence type="ECO:0000256" key="2">
    <source>
        <dbReference type="ARBA" id="ARBA00005967"/>
    </source>
</evidence>
<evidence type="ECO:0000256" key="14">
    <source>
        <dbReference type="ARBA" id="ARBA00023264"/>
    </source>
</evidence>
<dbReference type="Pfam" id="PF01219">
    <property type="entry name" value="DAGK_prokar"/>
    <property type="match status" value="1"/>
</dbReference>
<dbReference type="InterPro" id="IPR000829">
    <property type="entry name" value="DAGK"/>
</dbReference>
<feature type="transmembrane region" description="Helical" evidence="19">
    <location>
        <begin position="51"/>
        <end position="70"/>
    </location>
</feature>
<feature type="transmembrane region" description="Helical" evidence="19">
    <location>
        <begin position="91"/>
        <end position="116"/>
    </location>
</feature>
<evidence type="ECO:0000256" key="8">
    <source>
        <dbReference type="ARBA" id="ARBA00022777"/>
    </source>
</evidence>
<feature type="active site" description="Proton acceptor" evidence="15">
    <location>
        <position position="64"/>
    </location>
</feature>
<sequence length="120" mass="13258">MIRKHTISFKHAYEGLVAALSTQPNYRVHIFLSLLSIGSGIYFRISYFEFLIIGILITMGFVIETMNTAIEETCDAIDESIRPDIKIAKDTAAAAMLIFAIGSALLAGCIFIPRIIPLFS</sequence>
<dbReference type="CDD" id="cd14265">
    <property type="entry name" value="UDPK_IM_like"/>
    <property type="match status" value="1"/>
</dbReference>
<keyword evidence="5" id="KW-0808">Transferase</keyword>
<dbReference type="PANTHER" id="PTHR34299">
    <property type="entry name" value="DIACYLGLYCEROL KINASE"/>
    <property type="match status" value="1"/>
</dbReference>